<evidence type="ECO:0000313" key="3">
    <source>
        <dbReference type="Proteomes" id="UP001233999"/>
    </source>
</evidence>
<accession>A0AAD7Z7W1</accession>
<feature type="transmembrane region" description="Helical" evidence="1">
    <location>
        <begin position="6"/>
        <end position="29"/>
    </location>
</feature>
<comment type="caution">
    <text evidence="2">The sequence shown here is derived from an EMBL/GenBank/DDBJ whole genome shotgun (WGS) entry which is preliminary data.</text>
</comment>
<keyword evidence="1" id="KW-0472">Membrane</keyword>
<reference evidence="2" key="1">
    <citation type="journal article" date="2023" name="IScience">
        <title>Live-bearing cockroach genome reveals convergent evolutionary mechanisms linked to viviparity in insects and beyond.</title>
        <authorList>
            <person name="Fouks B."/>
            <person name="Harrison M.C."/>
            <person name="Mikhailova A.A."/>
            <person name="Marchal E."/>
            <person name="English S."/>
            <person name="Carruthers M."/>
            <person name="Jennings E.C."/>
            <person name="Chiamaka E.L."/>
            <person name="Frigard R.A."/>
            <person name="Pippel M."/>
            <person name="Attardo G.M."/>
            <person name="Benoit J.B."/>
            <person name="Bornberg-Bauer E."/>
            <person name="Tobe S.S."/>
        </authorList>
    </citation>
    <scope>NUCLEOTIDE SEQUENCE</scope>
    <source>
        <strain evidence="2">Stay&amp;Tobe</strain>
    </source>
</reference>
<organism evidence="2 3">
    <name type="scientific">Diploptera punctata</name>
    <name type="common">Pacific beetle cockroach</name>
    <dbReference type="NCBI Taxonomy" id="6984"/>
    <lineage>
        <taxon>Eukaryota</taxon>
        <taxon>Metazoa</taxon>
        <taxon>Ecdysozoa</taxon>
        <taxon>Arthropoda</taxon>
        <taxon>Hexapoda</taxon>
        <taxon>Insecta</taxon>
        <taxon>Pterygota</taxon>
        <taxon>Neoptera</taxon>
        <taxon>Polyneoptera</taxon>
        <taxon>Dictyoptera</taxon>
        <taxon>Blattodea</taxon>
        <taxon>Blaberoidea</taxon>
        <taxon>Blaberidae</taxon>
        <taxon>Diplopterinae</taxon>
        <taxon>Diploptera</taxon>
    </lineage>
</organism>
<evidence type="ECO:0000256" key="1">
    <source>
        <dbReference type="SAM" id="Phobius"/>
    </source>
</evidence>
<feature type="non-terminal residue" evidence="2">
    <location>
        <position position="1"/>
    </location>
</feature>
<sequence>KGEGELQVLPFCVSECFCFLKMFFAWLLVPSFTQQCFFLPHALGFTKMATVTRTGLYAIYAVFLF</sequence>
<name>A0AAD7Z7W1_DIPPU</name>
<keyword evidence="3" id="KW-1185">Reference proteome</keyword>
<keyword evidence="1" id="KW-1133">Transmembrane helix</keyword>
<reference evidence="2" key="2">
    <citation type="submission" date="2023-05" db="EMBL/GenBank/DDBJ databases">
        <authorList>
            <person name="Fouks B."/>
        </authorList>
    </citation>
    <scope>NUCLEOTIDE SEQUENCE</scope>
    <source>
        <strain evidence="2">Stay&amp;Tobe</strain>
        <tissue evidence="2">Testes</tissue>
    </source>
</reference>
<dbReference type="Proteomes" id="UP001233999">
    <property type="component" value="Unassembled WGS sequence"/>
</dbReference>
<gene>
    <name evidence="2" type="ORF">L9F63_007508</name>
</gene>
<dbReference type="AlphaFoldDB" id="A0AAD7Z7W1"/>
<dbReference type="EMBL" id="JASPKZ010009828">
    <property type="protein sequence ID" value="KAJ9575574.1"/>
    <property type="molecule type" value="Genomic_DNA"/>
</dbReference>
<evidence type="ECO:0000313" key="2">
    <source>
        <dbReference type="EMBL" id="KAJ9575574.1"/>
    </source>
</evidence>
<feature type="non-terminal residue" evidence="2">
    <location>
        <position position="65"/>
    </location>
</feature>
<protein>
    <submittedName>
        <fullName evidence="2">Uncharacterized protein</fullName>
    </submittedName>
</protein>
<proteinExistence type="predicted"/>
<keyword evidence="1" id="KW-0812">Transmembrane</keyword>